<evidence type="ECO:0000313" key="1">
    <source>
        <dbReference type="EMBL" id="MPM60498.1"/>
    </source>
</evidence>
<gene>
    <name evidence="1" type="ORF">SDC9_107349</name>
</gene>
<sequence>MKIEMSILYDFLAKKYNIKTNINNFNKNQIDGYLFFNEDKLMENYVYIIKSHQLELYNEYKTKNMNFICIGRPEKNYKNNLCNIIYVPFKIDIFELFNFLQLIFNKIKSWDEKITNIIYSSMDVSKIFEVTRDILPFHMQLIDKDLFVIAKSDDLFFEKYPKIAPLDEINKMILEKIRLDSK</sequence>
<proteinExistence type="predicted"/>
<organism evidence="1">
    <name type="scientific">bioreactor metagenome</name>
    <dbReference type="NCBI Taxonomy" id="1076179"/>
    <lineage>
        <taxon>unclassified sequences</taxon>
        <taxon>metagenomes</taxon>
        <taxon>ecological metagenomes</taxon>
    </lineage>
</organism>
<comment type="caution">
    <text evidence="1">The sequence shown here is derived from an EMBL/GenBank/DDBJ whole genome shotgun (WGS) entry which is preliminary data.</text>
</comment>
<dbReference type="AlphaFoldDB" id="A0A645B605"/>
<dbReference type="EMBL" id="VSSQ01017832">
    <property type="protein sequence ID" value="MPM60498.1"/>
    <property type="molecule type" value="Genomic_DNA"/>
</dbReference>
<reference evidence="1" key="1">
    <citation type="submission" date="2019-08" db="EMBL/GenBank/DDBJ databases">
        <authorList>
            <person name="Kucharzyk K."/>
            <person name="Murdoch R.W."/>
            <person name="Higgins S."/>
            <person name="Loffler F."/>
        </authorList>
    </citation>
    <scope>NUCLEOTIDE SEQUENCE</scope>
</reference>
<accession>A0A645B605</accession>
<protein>
    <submittedName>
        <fullName evidence="1">Uncharacterized protein</fullName>
    </submittedName>
</protein>
<name>A0A645B605_9ZZZZ</name>